<name>A0AAD8PD87_BABGI</name>
<gene>
    <name evidence="2" type="ORF">BgAZ_306210</name>
</gene>
<sequence length="617" mass="67611">MYLDGQEEGASKKITVEQDGSDGSRASTKDFGTETVIYGNAADGLQISGNNMGFTLPMAGEWQPPPSYNGGALMSLEDIGRSYDRNVDQATYYGVPQHLPSLPWQSSIAFNENNDASGMMDHNGHNGNHDSSTTMQSAYTAYNNSNDISNVYGCNNMILDRAITVSDLFKLTDAVNELTKRMPLPPTQELLKSIDPHLAMKLQLTYLHAYMQNQQLLIDIKNRILGGVISGCDLKSAMRPAIPTLVAPPPTESSNMQAPYHSSNIEPISYDVMPNASWNNTGVGGQQIGSQIQPYAIGPSIKESPPLDTSIGSNDCQDINGDRLLVSYPSFDDAVDALNPPKPRSTPRKYEITPVVSSDVEMVTTLGETSNTQLPALPALPSSKEIMNAIPPEIRNMVKYYGQKHSFVSVYLGPLGARRRRLFSIRKFGILGALKLATDFAVGSTSAAVATKERRLLEEVCEVALKSNPRSGEKLLYIDAARALPETRGLVFSCGAQLWMIIVYDATTGDRIIETFSVEEYGFEEAYKAAVAALDAKLQNSDVMTSKLSGPLYFWLEARDGDVDLCLMVTPRDLLRQGPSEQDLYIGRFNVLRSGGFNSARKLAQKWRSDLRSQLIN</sequence>
<comment type="caution">
    <text evidence="2">The sequence shown here is derived from an EMBL/GenBank/DDBJ whole genome shotgun (WGS) entry which is preliminary data.</text>
</comment>
<dbReference type="EMBL" id="JAVEPI010000003">
    <property type="protein sequence ID" value="KAK1443103.1"/>
    <property type="molecule type" value="Genomic_DNA"/>
</dbReference>
<dbReference type="Proteomes" id="UP001230268">
    <property type="component" value="Unassembled WGS sequence"/>
</dbReference>
<reference evidence="2" key="1">
    <citation type="submission" date="2023-08" db="EMBL/GenBank/DDBJ databases">
        <title>Draft sequence of the Babesia gibsoni genome.</title>
        <authorList>
            <person name="Yamagishi J.Y."/>
            <person name="Xuan X.X."/>
        </authorList>
    </citation>
    <scope>NUCLEOTIDE SEQUENCE</scope>
    <source>
        <strain evidence="2">Azabu</strain>
    </source>
</reference>
<organism evidence="2 3">
    <name type="scientific">Babesia gibsoni</name>
    <dbReference type="NCBI Taxonomy" id="33632"/>
    <lineage>
        <taxon>Eukaryota</taxon>
        <taxon>Sar</taxon>
        <taxon>Alveolata</taxon>
        <taxon>Apicomplexa</taxon>
        <taxon>Aconoidasida</taxon>
        <taxon>Piroplasmida</taxon>
        <taxon>Babesiidae</taxon>
        <taxon>Babesia</taxon>
    </lineage>
</organism>
<dbReference type="AlphaFoldDB" id="A0AAD8PD87"/>
<feature type="region of interest" description="Disordered" evidence="1">
    <location>
        <begin position="1"/>
        <end position="29"/>
    </location>
</feature>
<proteinExistence type="predicted"/>
<protein>
    <submittedName>
        <fullName evidence="2">Uncharacterized protein</fullName>
    </submittedName>
</protein>
<keyword evidence="3" id="KW-1185">Reference proteome</keyword>
<accession>A0AAD8PD87</accession>
<evidence type="ECO:0000313" key="3">
    <source>
        <dbReference type="Proteomes" id="UP001230268"/>
    </source>
</evidence>
<evidence type="ECO:0000256" key="1">
    <source>
        <dbReference type="SAM" id="MobiDB-lite"/>
    </source>
</evidence>
<evidence type="ECO:0000313" key="2">
    <source>
        <dbReference type="EMBL" id="KAK1443103.1"/>
    </source>
</evidence>